<name>A0A368YFU9_9HYPH</name>
<dbReference type="PRINTS" id="PR00410">
    <property type="entry name" value="PHEHYDRXLASE"/>
</dbReference>
<dbReference type="InterPro" id="IPR039261">
    <property type="entry name" value="FNR_nucleotide-bd"/>
</dbReference>
<keyword evidence="3" id="KW-1185">Reference proteome</keyword>
<dbReference type="AlphaFoldDB" id="A0A368YFU9"/>
<dbReference type="SUPFAM" id="SSF63380">
    <property type="entry name" value="Riboflavin synthase domain-like"/>
    <property type="match status" value="1"/>
</dbReference>
<evidence type="ECO:0000313" key="3">
    <source>
        <dbReference type="Proteomes" id="UP000253324"/>
    </source>
</evidence>
<protein>
    <submittedName>
        <fullName evidence="2">Flavin-dependent oxidoreductase</fullName>
    </submittedName>
</protein>
<feature type="domain" description="FAD-binding FR-type" evidence="1">
    <location>
        <begin position="10"/>
        <end position="109"/>
    </location>
</feature>
<dbReference type="Proteomes" id="UP000253324">
    <property type="component" value="Unassembled WGS sequence"/>
</dbReference>
<dbReference type="InterPro" id="IPR008333">
    <property type="entry name" value="Cbr1-like_FAD-bd_dom"/>
</dbReference>
<reference evidence="2 3" key="1">
    <citation type="submission" date="2018-07" db="EMBL/GenBank/DDBJ databases">
        <title>Genomic Encyclopedia of Type Strains, Phase III (KMG-III): the genomes of soil and plant-associated and newly described type strains.</title>
        <authorList>
            <person name="Whitman W."/>
        </authorList>
    </citation>
    <scope>NUCLEOTIDE SEQUENCE [LARGE SCALE GENOMIC DNA]</scope>
    <source>
        <strain evidence="2 3">31-25a</strain>
    </source>
</reference>
<organism evidence="2 3">
    <name type="scientific">Phyllobacterium bourgognense</name>
    <dbReference type="NCBI Taxonomy" id="314236"/>
    <lineage>
        <taxon>Bacteria</taxon>
        <taxon>Pseudomonadati</taxon>
        <taxon>Pseudomonadota</taxon>
        <taxon>Alphaproteobacteria</taxon>
        <taxon>Hyphomicrobiales</taxon>
        <taxon>Phyllobacteriaceae</taxon>
        <taxon>Phyllobacterium</taxon>
    </lineage>
</organism>
<dbReference type="EMBL" id="QPJM01000019">
    <property type="protein sequence ID" value="RCW79102.1"/>
    <property type="molecule type" value="Genomic_DNA"/>
</dbReference>
<dbReference type="RefSeq" id="WP_114432225.1">
    <property type="nucleotide sequence ID" value="NZ_QPJM01000019.1"/>
</dbReference>
<dbReference type="InterPro" id="IPR001433">
    <property type="entry name" value="OxRdtase_FAD/NAD-bd"/>
</dbReference>
<dbReference type="InterPro" id="IPR050415">
    <property type="entry name" value="MRET"/>
</dbReference>
<dbReference type="Pfam" id="PF00970">
    <property type="entry name" value="FAD_binding_6"/>
    <property type="match status" value="1"/>
</dbReference>
<dbReference type="InterPro" id="IPR017927">
    <property type="entry name" value="FAD-bd_FR_type"/>
</dbReference>
<dbReference type="InterPro" id="IPR017938">
    <property type="entry name" value="Riboflavin_synthase-like_b-brl"/>
</dbReference>
<dbReference type="PANTHER" id="PTHR47354">
    <property type="entry name" value="NADH OXIDOREDUCTASE HCR"/>
    <property type="match status" value="1"/>
</dbReference>
<dbReference type="Gene3D" id="3.40.50.80">
    <property type="entry name" value="Nucleotide-binding domain of ferredoxin-NADP reductase (FNR) module"/>
    <property type="match status" value="1"/>
</dbReference>
<dbReference type="PANTHER" id="PTHR47354:SF5">
    <property type="entry name" value="PROTEIN RFBI"/>
    <property type="match status" value="1"/>
</dbReference>
<accession>A0A368YFU9</accession>
<comment type="caution">
    <text evidence="2">The sequence shown here is derived from an EMBL/GenBank/DDBJ whole genome shotgun (WGS) entry which is preliminary data.</text>
</comment>
<dbReference type="OrthoDB" id="9806195at2"/>
<dbReference type="Pfam" id="PF00175">
    <property type="entry name" value="NAD_binding_1"/>
    <property type="match status" value="1"/>
</dbReference>
<evidence type="ECO:0000313" key="2">
    <source>
        <dbReference type="EMBL" id="RCW79102.1"/>
    </source>
</evidence>
<dbReference type="PROSITE" id="PS51384">
    <property type="entry name" value="FAD_FR"/>
    <property type="match status" value="1"/>
</dbReference>
<proteinExistence type="predicted"/>
<dbReference type="GO" id="GO:0016491">
    <property type="term" value="F:oxidoreductase activity"/>
    <property type="evidence" value="ECO:0007669"/>
    <property type="project" value="InterPro"/>
</dbReference>
<evidence type="ECO:0000259" key="1">
    <source>
        <dbReference type="PROSITE" id="PS51384"/>
    </source>
</evidence>
<dbReference type="SUPFAM" id="SSF52343">
    <property type="entry name" value="Ferredoxin reductase-like, C-terminal NADP-linked domain"/>
    <property type="match status" value="1"/>
</dbReference>
<sequence>MPQYESLFRPQRQNATLVATSDITHDIREFRCRSEATSHFLSGQYALLHLPGIPGDRAYSMANTSNDDREWHFQIRRVPGGEATGYLFSQLRVGDRIELDGPYGMAYLREDSRRDIVCIAGGSGLSPMVSITRAAAVAPIDFVFGGRTAQDICGKEMLQMLPDLGQIFTTIQLFPACLKPMMAGMVTEAMCMKWRTVFSPHGFLRARSILQVPPQWDKQYRKCWSTSASTQPKCILTSSIDHLAATDSR</sequence>
<gene>
    <name evidence="2" type="ORF">C7476_11923</name>
</gene>
<dbReference type="Gene3D" id="2.40.30.10">
    <property type="entry name" value="Translation factors"/>
    <property type="match status" value="1"/>
</dbReference>